<proteinExistence type="predicted"/>
<name>A0ABR7R319_9PROT</name>
<evidence type="ECO:0000313" key="1">
    <source>
        <dbReference type="EMBL" id="MBC9176152.1"/>
    </source>
</evidence>
<dbReference type="Proteomes" id="UP000603940">
    <property type="component" value="Unassembled WGS sequence"/>
</dbReference>
<dbReference type="RefSeq" id="WP_187777315.1">
    <property type="nucleotide sequence ID" value="NZ_JACTUZ010000008.1"/>
</dbReference>
<comment type="caution">
    <text evidence="1">The sequence shown here is derived from an EMBL/GenBank/DDBJ whole genome shotgun (WGS) entry which is preliminary data.</text>
</comment>
<gene>
    <name evidence="1" type="ORF">IBL25_04250</name>
</gene>
<dbReference type="EMBL" id="JACTUZ010000008">
    <property type="protein sequence ID" value="MBC9176152.1"/>
    <property type="molecule type" value="Genomic_DNA"/>
</dbReference>
<keyword evidence="2" id="KW-1185">Reference proteome</keyword>
<reference evidence="1 2" key="1">
    <citation type="journal article" date="2009" name="Int. J. Syst. Evol. Microbiol.">
        <title>Transfer of Teichococcus ludipueritiae and Muricoccus roseus to the genus Roseomonas, as Roseomonas ludipueritiae comb. nov. and Roseomonas rosea comb. nov., respectively, and emended description of the genus Roseomonas.</title>
        <authorList>
            <person name="Sanchez-Porro C."/>
            <person name="Gallego V."/>
            <person name="Busse H.J."/>
            <person name="Kampfer P."/>
            <person name="Ventosa A."/>
        </authorList>
    </citation>
    <scope>NUCLEOTIDE SEQUENCE [LARGE SCALE GENOMIC DNA]</scope>
    <source>
        <strain evidence="1 2">DSM 14915</strain>
    </source>
</reference>
<organism evidence="1 2">
    <name type="scientific">Pseudoroseomonas ludipueritiae</name>
    <dbReference type="NCBI Taxonomy" id="198093"/>
    <lineage>
        <taxon>Bacteria</taxon>
        <taxon>Pseudomonadati</taxon>
        <taxon>Pseudomonadota</taxon>
        <taxon>Alphaproteobacteria</taxon>
        <taxon>Acetobacterales</taxon>
        <taxon>Acetobacteraceae</taxon>
        <taxon>Pseudoroseomonas</taxon>
    </lineage>
</organism>
<sequence length="339" mass="37552">MPFDTSNNEDDVAKFATELGDLAISAARSGADGFELRQILRFVNQVIQVVDQSFETVYGILVDLRYLSKSDLDAGRHIELQKELHLIRAKSTFRESLEVCSRLRHLRKHYDEAVAPILAQQELDSHSWSSVLILIDEYEGAIIGIIKKTVDDLSARLVNVTPTSLPALRVLATERADLLGNALGRLRDLNSRILGLSGRQGLLELTATNRSGVVQVLVAQNFDQRNSDQRRGMFMGDTFSNISNSTIINRSTVQDAFNKIRSDFDETTAKFILELADHVDKSGNKDAGEVLDQINEELARPQPRKGLLKRSWENLVQLLPTVTAVAGAAGAIVKLFSSP</sequence>
<accession>A0ABR7R319</accession>
<evidence type="ECO:0000313" key="2">
    <source>
        <dbReference type="Proteomes" id="UP000603940"/>
    </source>
</evidence>
<protein>
    <submittedName>
        <fullName evidence="1">Uncharacterized protein</fullName>
    </submittedName>
</protein>